<protein>
    <submittedName>
        <fullName evidence="1">Transposase-like protein</fullName>
    </submittedName>
</protein>
<gene>
    <name evidence="1" type="ORF">FHR87_003355</name>
</gene>
<dbReference type="Pfam" id="PF13384">
    <property type="entry name" value="HTH_23"/>
    <property type="match status" value="1"/>
</dbReference>
<name>A0A839T5Z6_AZOMA</name>
<organism evidence="1 2">
    <name type="scientific">Azomonas macrocytogenes</name>
    <name type="common">Azotobacter macrocytogenes</name>
    <dbReference type="NCBI Taxonomy" id="69962"/>
    <lineage>
        <taxon>Bacteria</taxon>
        <taxon>Pseudomonadati</taxon>
        <taxon>Pseudomonadota</taxon>
        <taxon>Gammaproteobacteria</taxon>
        <taxon>Pseudomonadales</taxon>
        <taxon>Pseudomonadaceae</taxon>
        <taxon>Azomonas</taxon>
    </lineage>
</organism>
<accession>A0A839T5Z6</accession>
<dbReference type="SUPFAM" id="SSF46689">
    <property type="entry name" value="Homeodomain-like"/>
    <property type="match status" value="1"/>
</dbReference>
<evidence type="ECO:0000313" key="2">
    <source>
        <dbReference type="Proteomes" id="UP000549250"/>
    </source>
</evidence>
<proteinExistence type="predicted"/>
<dbReference type="Proteomes" id="UP000549250">
    <property type="component" value="Unassembled WGS sequence"/>
</dbReference>
<sequence>MSLRKAFVRLAQQKGANRCELCRRFGITPQTAYKWLARYKVLKHRLPRARLRRDHL</sequence>
<dbReference type="EMBL" id="JACHXI010000021">
    <property type="protein sequence ID" value="MBB3104927.1"/>
    <property type="molecule type" value="Genomic_DNA"/>
</dbReference>
<dbReference type="InterPro" id="IPR009057">
    <property type="entry name" value="Homeodomain-like_sf"/>
</dbReference>
<evidence type="ECO:0000313" key="1">
    <source>
        <dbReference type="EMBL" id="MBB3104927.1"/>
    </source>
</evidence>
<reference evidence="1 2" key="1">
    <citation type="submission" date="2020-08" db="EMBL/GenBank/DDBJ databases">
        <title>Genomic Encyclopedia of Type Strains, Phase III (KMG-III): the genomes of soil and plant-associated and newly described type strains.</title>
        <authorList>
            <person name="Whitman W."/>
        </authorList>
    </citation>
    <scope>NUCLEOTIDE SEQUENCE [LARGE SCALE GENOMIC DNA]</scope>
    <source>
        <strain evidence="1 2">CECT 4462</strain>
    </source>
</reference>
<dbReference type="AlphaFoldDB" id="A0A839T5Z6"/>
<keyword evidence="2" id="KW-1185">Reference proteome</keyword>
<comment type="caution">
    <text evidence="1">The sequence shown here is derived from an EMBL/GenBank/DDBJ whole genome shotgun (WGS) entry which is preliminary data.</text>
</comment>